<accession>A0AAV4CUG9</accession>
<sequence>MDDFRERMISEKRLEAWHGPTWPYFGDRAEWGSQGRSIETLPKKKNYEWLRFCMTLVNNKVISGFRALRRARARMVGLENTRQKGPCRFQGGFAIHCATDVLNGNGTMK</sequence>
<reference evidence="1 2" key="1">
    <citation type="journal article" date="2021" name="Elife">
        <title>Chloroplast acquisition without the gene transfer in kleptoplastic sea slugs, Plakobranchus ocellatus.</title>
        <authorList>
            <person name="Maeda T."/>
            <person name="Takahashi S."/>
            <person name="Yoshida T."/>
            <person name="Shimamura S."/>
            <person name="Takaki Y."/>
            <person name="Nagai Y."/>
            <person name="Toyoda A."/>
            <person name="Suzuki Y."/>
            <person name="Arimoto A."/>
            <person name="Ishii H."/>
            <person name="Satoh N."/>
            <person name="Nishiyama T."/>
            <person name="Hasebe M."/>
            <person name="Maruyama T."/>
            <person name="Minagawa J."/>
            <person name="Obokata J."/>
            <person name="Shigenobu S."/>
        </authorList>
    </citation>
    <scope>NUCLEOTIDE SEQUENCE [LARGE SCALE GENOMIC DNA]</scope>
</reference>
<gene>
    <name evidence="1" type="ORF">PoB_006206800</name>
</gene>
<name>A0AAV4CUG9_9GAST</name>
<organism evidence="1 2">
    <name type="scientific">Plakobranchus ocellatus</name>
    <dbReference type="NCBI Taxonomy" id="259542"/>
    <lineage>
        <taxon>Eukaryota</taxon>
        <taxon>Metazoa</taxon>
        <taxon>Spiralia</taxon>
        <taxon>Lophotrochozoa</taxon>
        <taxon>Mollusca</taxon>
        <taxon>Gastropoda</taxon>
        <taxon>Heterobranchia</taxon>
        <taxon>Euthyneura</taxon>
        <taxon>Panpulmonata</taxon>
        <taxon>Sacoglossa</taxon>
        <taxon>Placobranchoidea</taxon>
        <taxon>Plakobranchidae</taxon>
        <taxon>Plakobranchus</taxon>
    </lineage>
</organism>
<keyword evidence="2" id="KW-1185">Reference proteome</keyword>
<dbReference type="EMBL" id="BLXT01006999">
    <property type="protein sequence ID" value="GFO35563.1"/>
    <property type="molecule type" value="Genomic_DNA"/>
</dbReference>
<dbReference type="AlphaFoldDB" id="A0AAV4CUG9"/>
<evidence type="ECO:0000313" key="1">
    <source>
        <dbReference type="EMBL" id="GFO35563.1"/>
    </source>
</evidence>
<evidence type="ECO:0000313" key="2">
    <source>
        <dbReference type="Proteomes" id="UP000735302"/>
    </source>
</evidence>
<proteinExistence type="predicted"/>
<comment type="caution">
    <text evidence="1">The sequence shown here is derived from an EMBL/GenBank/DDBJ whole genome shotgun (WGS) entry which is preliminary data.</text>
</comment>
<protein>
    <submittedName>
        <fullName evidence="1">Uncharacterized protein</fullName>
    </submittedName>
</protein>
<dbReference type="Proteomes" id="UP000735302">
    <property type="component" value="Unassembled WGS sequence"/>
</dbReference>